<dbReference type="Gene3D" id="1.10.530.10">
    <property type="match status" value="1"/>
</dbReference>
<gene>
    <name evidence="3" type="ORF">GCM10023210_03500</name>
</gene>
<feature type="compositionally biased region" description="Basic residues" evidence="1">
    <location>
        <begin position="247"/>
        <end position="257"/>
    </location>
</feature>
<organism evidence="3 4">
    <name type="scientific">Chryseobacterium ginsengisoli</name>
    <dbReference type="NCBI Taxonomy" id="363853"/>
    <lineage>
        <taxon>Bacteria</taxon>
        <taxon>Pseudomonadati</taxon>
        <taxon>Bacteroidota</taxon>
        <taxon>Flavobacteriia</taxon>
        <taxon>Flavobacteriales</taxon>
        <taxon>Weeksellaceae</taxon>
        <taxon>Chryseobacterium group</taxon>
        <taxon>Chryseobacterium</taxon>
    </lineage>
</organism>
<dbReference type="InterPro" id="IPR016047">
    <property type="entry name" value="M23ase_b-sheet_dom"/>
</dbReference>
<feature type="region of interest" description="Disordered" evidence="1">
    <location>
        <begin position="240"/>
        <end position="299"/>
    </location>
</feature>
<accession>A0ABP9LRL0</accession>
<dbReference type="InterPro" id="IPR011055">
    <property type="entry name" value="Dup_hybrid_motif"/>
</dbReference>
<dbReference type="CDD" id="cd12797">
    <property type="entry name" value="M23_peptidase"/>
    <property type="match status" value="1"/>
</dbReference>
<dbReference type="EMBL" id="BAABHX010000001">
    <property type="protein sequence ID" value="GAA5084098.1"/>
    <property type="molecule type" value="Genomic_DNA"/>
</dbReference>
<evidence type="ECO:0000259" key="2">
    <source>
        <dbReference type="Pfam" id="PF01551"/>
    </source>
</evidence>
<dbReference type="InterPro" id="IPR023346">
    <property type="entry name" value="Lysozyme-like_dom_sf"/>
</dbReference>
<evidence type="ECO:0000313" key="4">
    <source>
        <dbReference type="Proteomes" id="UP001500353"/>
    </source>
</evidence>
<dbReference type="Pfam" id="PF01551">
    <property type="entry name" value="Peptidase_M23"/>
    <property type="match status" value="1"/>
</dbReference>
<evidence type="ECO:0000313" key="3">
    <source>
        <dbReference type="EMBL" id="GAA5084098.1"/>
    </source>
</evidence>
<feature type="domain" description="M23ase beta-sheet core" evidence="2">
    <location>
        <begin position="762"/>
        <end position="852"/>
    </location>
</feature>
<reference evidence="4" key="1">
    <citation type="journal article" date="2019" name="Int. J. Syst. Evol. Microbiol.">
        <title>The Global Catalogue of Microorganisms (GCM) 10K type strain sequencing project: providing services to taxonomists for standard genome sequencing and annotation.</title>
        <authorList>
            <consortium name="The Broad Institute Genomics Platform"/>
            <consortium name="The Broad Institute Genome Sequencing Center for Infectious Disease"/>
            <person name="Wu L."/>
            <person name="Ma J."/>
        </authorList>
    </citation>
    <scope>NUCLEOTIDE SEQUENCE [LARGE SCALE GENOMIC DNA]</scope>
    <source>
        <strain evidence="4">JCM 18019</strain>
    </source>
</reference>
<name>A0ABP9LRL0_9FLAO</name>
<comment type="caution">
    <text evidence="3">The sequence shown here is derived from an EMBL/GenBank/DDBJ whole genome shotgun (WGS) entry which is preliminary data.</text>
</comment>
<dbReference type="SUPFAM" id="SSF53955">
    <property type="entry name" value="Lysozyme-like"/>
    <property type="match status" value="1"/>
</dbReference>
<protein>
    <recommendedName>
        <fullName evidence="2">M23ase beta-sheet core domain-containing protein</fullName>
    </recommendedName>
</protein>
<feature type="compositionally biased region" description="Low complexity" evidence="1">
    <location>
        <begin position="271"/>
        <end position="282"/>
    </location>
</feature>
<keyword evidence="4" id="KW-1185">Reference proteome</keyword>
<evidence type="ECO:0000256" key="1">
    <source>
        <dbReference type="SAM" id="MobiDB-lite"/>
    </source>
</evidence>
<dbReference type="Gene3D" id="2.70.70.10">
    <property type="entry name" value="Glucose Permease (Domain IIA)"/>
    <property type="match status" value="1"/>
</dbReference>
<proteinExistence type="predicted"/>
<dbReference type="SUPFAM" id="SSF51261">
    <property type="entry name" value="Duplicated hybrid motif"/>
    <property type="match status" value="1"/>
</dbReference>
<sequence length="910" mass="102052">MFAFIIGSQNPVVGKAYAYEISSGSLSIFGENTKYEWYLFKKQKNGSWRDVTTTPKVGRSVSYTFHEPVLGNEFELRVFEIKSGSITGIAPIKKQIAKLDLIPSNSKTAQIDKVVLLNRGSKDVNKANYRDTLVAQAFCTAMFDQEVEFQLWEDDAPGGGHDAVINKNNRHNRIYKAKVNEKGIAEARIPLSGDERILRQIANKYLMKGDKSEGKNHEYYITASYHGKIQKESQVNVDVSNPDYKKKQPKQQTHPKHQSPSTPKPQEPKKPVSQPQKSQPKQNTPKFPATKTSTAPRQADAQARITDAYFVNGSGQKLSKVTVGDKIRVRIASSNMKDKHIQYVIWEYDALGSNDEIYRSNKIKLGYDLADMPEINITKEMFNKGIDLWGDPDKDSQNYFIEVLPLDVSAYSKKFGVSSDGLMKVEKVKSAAMVKKLEQKKKDNTIVGCLRCKKVTKEELKQIFTEASDTTLNQVAAAFNEVNIKLGINTCQKKAHFFAQIREESGTKLTPHEPESINYSARRLKDGDYVTGSGWIKDLINGGHYSSGTWKTGPFSYFKRNPSEANLYGRKDLNKYGDGLIQKANQEAIANRAYANSNGNGNIESGDGWKYRGRGLIQLTGKDKYILVNNKLKEKVISLIIDANNVNNNREGTIASMAYWAANGLNEKAKAGNENKNVDSITKIINPLTDSYIARQNHFKNTYKVFKVNQCSKDSIDTTQKRKCTEDYSQCFDYADVWENPEISSDNGGKNNNRYGHGSARGHKGVDILTGAIYKDVHSLMCGKVENIVTSFKTNEYGHLKLGNVINIKSKDKNGNIVYILYCHLDKVYVKKDDFVHHGQKIGLSGSTGNASSDEFPNGKRGHGIKKEKWHCHIEACSDGAEAVTFFGKTRLQPENYMKTKFDTNGNAIK</sequence>
<dbReference type="Proteomes" id="UP001500353">
    <property type="component" value="Unassembled WGS sequence"/>
</dbReference>
<dbReference type="RefSeq" id="WP_345199914.1">
    <property type="nucleotide sequence ID" value="NZ_BAABHX010000001.1"/>
</dbReference>